<gene>
    <name evidence="2" type="ORF">ESB00_17465</name>
</gene>
<dbReference type="Gene3D" id="3.90.1200.10">
    <property type="match status" value="1"/>
</dbReference>
<dbReference type="Pfam" id="PF01636">
    <property type="entry name" value="APH"/>
    <property type="match status" value="1"/>
</dbReference>
<dbReference type="InterPro" id="IPR050249">
    <property type="entry name" value="Pseudomonas-type_ThrB"/>
</dbReference>
<dbReference type="EMBL" id="SDHX01000002">
    <property type="protein sequence ID" value="RXK53481.1"/>
    <property type="molecule type" value="Genomic_DNA"/>
</dbReference>
<dbReference type="InterPro" id="IPR002575">
    <property type="entry name" value="Aminoglycoside_PTrfase"/>
</dbReference>
<reference evidence="2 3" key="1">
    <citation type="submission" date="2019-01" db="EMBL/GenBank/DDBJ databases">
        <title>Lacunisphaera sp. strain TWA-58.</title>
        <authorList>
            <person name="Chen W.-M."/>
        </authorList>
    </citation>
    <scope>NUCLEOTIDE SEQUENCE [LARGE SCALE GENOMIC DNA]</scope>
    <source>
        <strain evidence="2 3">TWA-58</strain>
    </source>
</reference>
<dbReference type="PANTHER" id="PTHR21064">
    <property type="entry name" value="AMINOGLYCOSIDE PHOSPHOTRANSFERASE DOMAIN-CONTAINING PROTEIN-RELATED"/>
    <property type="match status" value="1"/>
</dbReference>
<protein>
    <submittedName>
        <fullName evidence="2">Aminoglycoside phosphotransferase family protein</fullName>
    </submittedName>
</protein>
<sequence length="373" mass="41395">MSDRNASLVELAAVSAAFPLHGKFVSGALYGSGHINDTFAVTFDQAGTTVRYILQRVNHRIFKNVPALMDNIQRVTAHTARRTAAGEDGARRALTLLPARTGEPYHRDAAGAYWRCYLFIEKAATYDLVRDAHQASEAAAAVGQFQHLLVDLPGERLRETIPHFHDTPRRFATLRAAVERNPHGRAAAAAAEIEFALAREPIVGRLLALHAAGQMPERITHNDTKFNNVMLDDATGRALCVIDLDTVMPGLALYDFGDMVRSATNSTAEDDPEPRNVRMRMEIFEGLVSGYLSAAGAFLNPTERAHLAFSGRLITFEIGIRFLTDFLEGDVYFKTKHPRHNLDRCRNQFALVRSIEEQEAAMQTVVDKMRPGR</sequence>
<dbReference type="Proteomes" id="UP000290218">
    <property type="component" value="Unassembled WGS sequence"/>
</dbReference>
<dbReference type="AlphaFoldDB" id="A0A4Q1C527"/>
<comment type="caution">
    <text evidence="2">The sequence shown here is derived from an EMBL/GenBank/DDBJ whole genome shotgun (WGS) entry which is preliminary data.</text>
</comment>
<evidence type="ECO:0000313" key="2">
    <source>
        <dbReference type="EMBL" id="RXK53481.1"/>
    </source>
</evidence>
<evidence type="ECO:0000259" key="1">
    <source>
        <dbReference type="Pfam" id="PF01636"/>
    </source>
</evidence>
<keyword evidence="3" id="KW-1185">Reference proteome</keyword>
<dbReference type="PANTHER" id="PTHR21064:SF5">
    <property type="entry name" value="SLR1880 PROTEIN"/>
    <property type="match status" value="1"/>
</dbReference>
<dbReference type="SUPFAM" id="SSF56112">
    <property type="entry name" value="Protein kinase-like (PK-like)"/>
    <property type="match status" value="1"/>
</dbReference>
<keyword evidence="2" id="KW-0808">Transferase</keyword>
<accession>A0A4Q1C527</accession>
<organism evidence="2 3">
    <name type="scientific">Oleiharenicola lentus</name>
    <dbReference type="NCBI Taxonomy" id="2508720"/>
    <lineage>
        <taxon>Bacteria</taxon>
        <taxon>Pseudomonadati</taxon>
        <taxon>Verrucomicrobiota</taxon>
        <taxon>Opitutia</taxon>
        <taxon>Opitutales</taxon>
        <taxon>Opitutaceae</taxon>
        <taxon>Oleiharenicola</taxon>
    </lineage>
</organism>
<dbReference type="GO" id="GO:0016740">
    <property type="term" value="F:transferase activity"/>
    <property type="evidence" value="ECO:0007669"/>
    <property type="project" value="UniProtKB-KW"/>
</dbReference>
<feature type="domain" description="Aminoglycoside phosphotransferase" evidence="1">
    <location>
        <begin position="30"/>
        <end position="278"/>
    </location>
</feature>
<dbReference type="RefSeq" id="WP_129049167.1">
    <property type="nucleotide sequence ID" value="NZ_SDHX01000002.1"/>
</dbReference>
<evidence type="ECO:0000313" key="3">
    <source>
        <dbReference type="Proteomes" id="UP000290218"/>
    </source>
</evidence>
<dbReference type="InterPro" id="IPR011009">
    <property type="entry name" value="Kinase-like_dom_sf"/>
</dbReference>
<proteinExistence type="predicted"/>
<dbReference type="OrthoDB" id="526037at2"/>
<name>A0A4Q1C527_9BACT</name>